<feature type="compositionally biased region" description="Low complexity" evidence="1">
    <location>
        <begin position="446"/>
        <end position="464"/>
    </location>
</feature>
<feature type="region of interest" description="Disordered" evidence="1">
    <location>
        <begin position="490"/>
        <end position="537"/>
    </location>
</feature>
<feature type="compositionally biased region" description="Low complexity" evidence="1">
    <location>
        <begin position="78"/>
        <end position="88"/>
    </location>
</feature>
<name>A0A8H2VHZ1_9SACH</name>
<feature type="compositionally biased region" description="Low complexity" evidence="1">
    <location>
        <begin position="27"/>
        <end position="37"/>
    </location>
</feature>
<organism evidence="3 4">
    <name type="scientific">Maudiozyma barnettii</name>
    <dbReference type="NCBI Taxonomy" id="61262"/>
    <lineage>
        <taxon>Eukaryota</taxon>
        <taxon>Fungi</taxon>
        <taxon>Dikarya</taxon>
        <taxon>Ascomycota</taxon>
        <taxon>Saccharomycotina</taxon>
        <taxon>Saccharomycetes</taxon>
        <taxon>Saccharomycetales</taxon>
        <taxon>Saccharomycetaceae</taxon>
        <taxon>Maudiozyma</taxon>
    </lineage>
</organism>
<feature type="compositionally biased region" description="Polar residues" evidence="1">
    <location>
        <begin position="809"/>
        <end position="821"/>
    </location>
</feature>
<feature type="region of interest" description="Disordered" evidence="1">
    <location>
        <begin position="809"/>
        <end position="846"/>
    </location>
</feature>
<feature type="region of interest" description="Disordered" evidence="1">
    <location>
        <begin position="644"/>
        <end position="681"/>
    </location>
</feature>
<feature type="region of interest" description="Disordered" evidence="1">
    <location>
        <begin position="1131"/>
        <end position="1151"/>
    </location>
</feature>
<dbReference type="InterPro" id="IPR022210">
    <property type="entry name" value="TF_GCR1-like"/>
</dbReference>
<feature type="region of interest" description="Disordered" evidence="1">
    <location>
        <begin position="1040"/>
        <end position="1088"/>
    </location>
</feature>
<proteinExistence type="predicted"/>
<dbReference type="Pfam" id="PF12550">
    <property type="entry name" value="GCR1_C"/>
    <property type="match status" value="1"/>
</dbReference>
<evidence type="ECO:0000256" key="1">
    <source>
        <dbReference type="SAM" id="MobiDB-lite"/>
    </source>
</evidence>
<evidence type="ECO:0000259" key="2">
    <source>
        <dbReference type="Pfam" id="PF12550"/>
    </source>
</evidence>
<feature type="compositionally biased region" description="Basic and acidic residues" evidence="1">
    <location>
        <begin position="1137"/>
        <end position="1151"/>
    </location>
</feature>
<feature type="region of interest" description="Disordered" evidence="1">
    <location>
        <begin position="20"/>
        <end position="88"/>
    </location>
</feature>
<feature type="region of interest" description="Disordered" evidence="1">
    <location>
        <begin position="438"/>
        <end position="464"/>
    </location>
</feature>
<dbReference type="PANTHER" id="PTHR37784:SF1">
    <property type="entry name" value="GLYCOLYTIC GENES TRANSCRIPTIONAL ACTIVATOR GCR1"/>
    <property type="match status" value="1"/>
</dbReference>
<evidence type="ECO:0000313" key="4">
    <source>
        <dbReference type="Proteomes" id="UP000644660"/>
    </source>
</evidence>
<comment type="caution">
    <text evidence="3">The sequence shown here is derived from an EMBL/GenBank/DDBJ whole genome shotgun (WGS) entry which is preliminary data.</text>
</comment>
<gene>
    <name evidence="3" type="ORF">KABA2_07S04928</name>
</gene>
<dbReference type="AlphaFoldDB" id="A0A8H2VHZ1"/>
<dbReference type="InterPro" id="IPR052146">
    <property type="entry name" value="HOT1"/>
</dbReference>
<dbReference type="RefSeq" id="XP_041407651.1">
    <property type="nucleotide sequence ID" value="XM_041551717.1"/>
</dbReference>
<dbReference type="PANTHER" id="PTHR37784">
    <property type="entry name" value="PROTEIN MSN1"/>
    <property type="match status" value="1"/>
</dbReference>
<dbReference type="GO" id="GO:0000978">
    <property type="term" value="F:RNA polymerase II cis-regulatory region sequence-specific DNA binding"/>
    <property type="evidence" value="ECO:0007669"/>
    <property type="project" value="TreeGrafter"/>
</dbReference>
<sequence>MNFFGPSSAHPFSKTFANSITNDNKRSSSVPYSSPRVAQLPPNSFNFNVIPSISHDNNHHKNSLAQKGPTDPNETLANNENSNRTLNENSNTNKLQMLILKHEHQSQENQTSSNNNEGGNTSSNFYAITQYILQDYFKANVNNLPTLKLVDLIVDQTYTDSLTLRKLNDSSSFQTYEYFNTVPRDGDISRCPIFALSVYFVIRWSHPTQPITINNFNEILLLESSLISLDATSEINVQNQTNVNNRTGKLARAQTFEPSKKLINIVFPWLPAFRHDMLAIDRTNYKLHSLCELFEFMGKVLIQDLKHLTQNPLLLPNIVSFISKFIPDLFNQDEFQRGDVSQQNSNNPLQNNTYNNSVINSDLSMMGLGDTNSSGVTKEQVTNLVDSHLTELSKKLTTENIRLSQQITQLKYDLSSLNSMCNQILQVQRQLLSGATNNTTGIQLPNSTTTNNSNNISGGRNNGNNTGGIIILDRNSINSNILNNLVQSFDNNQPEQSANNPQSDNGTSAVVPTGYANNANSGTSFSNQPTPSTQQLPSISNAQNIVQSDISNSNSKRKLPAPLSVLQPSASSPFGISPGASTRPYVGPDSPYNTNNNNNVINASASKRFRLDERPTASQAALDSLLFKAMPSPKFPDNMFNTNGSRSGSTQINSSNFSTTSDISAQQQSDNILPNSGTSGNLLTSKIATPIERDNIAMLSPIPEPIDQIMSSKLDRSYLQNENTSDIGRKRTASIEEKASSTEGSAIEIQPLGNKPLIPKINAPPPVRGTQTNETVANKKSDELPARLPTITNTFRKSAQLTISAPQNFSSTQKQVTTIDQATPKPSDPKGNTIKDKKDTENLKTGGPNENIKYKLSRDNKTIWDLYAEWYIGLNGKPSIKSLIEEYGWRRWKVSEDSHFFPTRRIIIDYIEMEVDRGIRLGRFKNPDQPREDIRKILVSDLEKFRINNVLTLNSLSLYFRYMTKRGKEICIFEDFKNWNVRIMTEEEKTKSCRRSHLPAALNNAESNSNSSTSHLNNENIKQTVTENINEKNSSTISKIKLNSGSNSIPNNTDTNSSTVPQGQEYETSNNIPDVVSTNKKNSNSLAPSNQIETNIDILQQSNNSNVQQVGSNGNLTDNTIIHMKGNQDNEIGVKQQSDHDSTEVEKNGDD</sequence>
<keyword evidence="4" id="KW-1185">Reference proteome</keyword>
<accession>A0A8H2VHZ1</accession>
<dbReference type="GO" id="GO:0060963">
    <property type="term" value="P:positive regulation of ribosomal protein gene transcription by RNA polymerase II"/>
    <property type="evidence" value="ECO:0007669"/>
    <property type="project" value="TreeGrafter"/>
</dbReference>
<protein>
    <submittedName>
        <fullName evidence="3">Some similarities with Saccharomyces cerevisiae YPL075W GCR1 Transcriptional activator of genes involved in glycolysis</fullName>
    </submittedName>
</protein>
<dbReference type="OrthoDB" id="428577at2759"/>
<dbReference type="Proteomes" id="UP000644660">
    <property type="component" value="Unassembled WGS sequence"/>
</dbReference>
<reference evidence="3 4" key="1">
    <citation type="submission" date="2020-05" db="EMBL/GenBank/DDBJ databases">
        <authorList>
            <person name="Casaregola S."/>
            <person name="Devillers H."/>
            <person name="Grondin C."/>
        </authorList>
    </citation>
    <scope>NUCLEOTIDE SEQUENCE [LARGE SCALE GENOMIC DNA]</scope>
    <source>
        <strain evidence="3 4">CLIB 1767</strain>
    </source>
</reference>
<feature type="compositionally biased region" description="Basic and acidic residues" evidence="1">
    <location>
        <begin position="833"/>
        <end position="842"/>
    </location>
</feature>
<dbReference type="GeneID" id="64858868"/>
<feature type="domain" description="Transcription activator GCR1-like" evidence="2">
    <location>
        <begin position="854"/>
        <end position="918"/>
    </location>
</feature>
<evidence type="ECO:0000313" key="3">
    <source>
        <dbReference type="EMBL" id="CAB4255807.1"/>
    </source>
</evidence>
<dbReference type="GO" id="GO:0000981">
    <property type="term" value="F:DNA-binding transcription factor activity, RNA polymerase II-specific"/>
    <property type="evidence" value="ECO:0007669"/>
    <property type="project" value="TreeGrafter"/>
</dbReference>
<feature type="compositionally biased region" description="Polar residues" evidence="1">
    <location>
        <begin position="41"/>
        <end position="55"/>
    </location>
</feature>
<dbReference type="EMBL" id="CAEFZW010000007">
    <property type="protein sequence ID" value="CAB4255807.1"/>
    <property type="molecule type" value="Genomic_DNA"/>
</dbReference>